<comment type="similarity">
    <text evidence="1">Belongs to the plant acyltransferase family.</text>
</comment>
<dbReference type="Pfam" id="PF02458">
    <property type="entry name" value="Transferase"/>
    <property type="match status" value="1"/>
</dbReference>
<gene>
    <name evidence="3" type="ORF">BO94DRAFT_566957</name>
</gene>
<evidence type="ECO:0000313" key="3">
    <source>
        <dbReference type="EMBL" id="PWY83841.1"/>
    </source>
</evidence>
<dbReference type="InterPro" id="IPR023213">
    <property type="entry name" value="CAT-like_dom_sf"/>
</dbReference>
<dbReference type="STRING" id="1450535.A0A317WDN5"/>
<dbReference type="PANTHER" id="PTHR31623:SF17">
    <property type="entry name" value="F21J9.9"/>
    <property type="match status" value="1"/>
</dbReference>
<evidence type="ECO:0000256" key="1">
    <source>
        <dbReference type="ARBA" id="ARBA00009861"/>
    </source>
</evidence>
<dbReference type="GeneID" id="37116737"/>
<keyword evidence="2" id="KW-0808">Transferase</keyword>
<evidence type="ECO:0000313" key="4">
    <source>
        <dbReference type="Proteomes" id="UP000246702"/>
    </source>
</evidence>
<dbReference type="RefSeq" id="XP_025466309.1">
    <property type="nucleotide sequence ID" value="XM_025614594.1"/>
</dbReference>
<dbReference type="GO" id="GO:0016740">
    <property type="term" value="F:transferase activity"/>
    <property type="evidence" value="ECO:0007669"/>
    <property type="project" value="UniProtKB-KW"/>
</dbReference>
<dbReference type="Gene3D" id="3.30.559.10">
    <property type="entry name" value="Chloramphenicol acetyltransferase-like domain"/>
    <property type="match status" value="2"/>
</dbReference>
<accession>A0A317WDN5</accession>
<keyword evidence="4" id="KW-1185">Reference proteome</keyword>
<name>A0A317WDN5_9EURO</name>
<proteinExistence type="inferred from homology"/>
<sequence length="360" mass="39260">MPIEAIPSSIWPVTNTIDPLSTTSDPVFATSLFRFADQGMGLCICMHHNATDAICFTEIVHLWALNVSNPHFDPPTPVQNRLTRLSTALSPSLEHISSFSPENLFALHPEYSPHPPTVPTELPSCTSKLFIISLHSINILKELLQKHTPTPPTTNTILCALLWTSITRIRSHRTPALKSQQSNLITAVNARSRIFPNTSPDPHPSYLGNTVLYALTTHPARILSTADEDPIHSLATICAQISESQSPSKINPRSIVEVYQLIENTGPPFVGWDLFGSKDLVVTSWSGLNLYGVEFGMGIGRPEFVRVVCGEADGVVVVLPRKRGNGMEEGIEVMVMLRGEDMVALEGDGMWGVVTGGARG</sequence>
<evidence type="ECO:0008006" key="5">
    <source>
        <dbReference type="Google" id="ProtNLM"/>
    </source>
</evidence>
<comment type="caution">
    <text evidence="3">The sequence shown here is derived from an EMBL/GenBank/DDBJ whole genome shotgun (WGS) entry which is preliminary data.</text>
</comment>
<dbReference type="PANTHER" id="PTHR31623">
    <property type="entry name" value="F21J9.9"/>
    <property type="match status" value="1"/>
</dbReference>
<organism evidence="3 4">
    <name type="scientific">Aspergillus sclerotioniger CBS 115572</name>
    <dbReference type="NCBI Taxonomy" id="1450535"/>
    <lineage>
        <taxon>Eukaryota</taxon>
        <taxon>Fungi</taxon>
        <taxon>Dikarya</taxon>
        <taxon>Ascomycota</taxon>
        <taxon>Pezizomycotina</taxon>
        <taxon>Eurotiomycetes</taxon>
        <taxon>Eurotiomycetidae</taxon>
        <taxon>Eurotiales</taxon>
        <taxon>Aspergillaceae</taxon>
        <taxon>Aspergillus</taxon>
        <taxon>Aspergillus subgen. Circumdati</taxon>
    </lineage>
</organism>
<protein>
    <recommendedName>
        <fullName evidence="5">Transferase family protein</fullName>
    </recommendedName>
</protein>
<reference evidence="3 4" key="1">
    <citation type="submission" date="2016-12" db="EMBL/GenBank/DDBJ databases">
        <title>The genomes of Aspergillus section Nigri reveals drivers in fungal speciation.</title>
        <authorList>
            <consortium name="DOE Joint Genome Institute"/>
            <person name="Vesth T.C."/>
            <person name="Nybo J."/>
            <person name="Theobald S."/>
            <person name="Brandl J."/>
            <person name="Frisvad J.C."/>
            <person name="Nielsen K.F."/>
            <person name="Lyhne E.K."/>
            <person name="Kogle M.E."/>
            <person name="Kuo A."/>
            <person name="Riley R."/>
            <person name="Clum A."/>
            <person name="Nolan M."/>
            <person name="Lipzen A."/>
            <person name="Salamov A."/>
            <person name="Henrissat B."/>
            <person name="Wiebenga A."/>
            <person name="De Vries R.P."/>
            <person name="Grigoriev I.V."/>
            <person name="Mortensen U.H."/>
            <person name="Andersen M.R."/>
            <person name="Baker S.E."/>
        </authorList>
    </citation>
    <scope>NUCLEOTIDE SEQUENCE [LARGE SCALE GENOMIC DNA]</scope>
    <source>
        <strain evidence="3 4">CBS 115572</strain>
    </source>
</reference>
<dbReference type="OrthoDB" id="1862401at2759"/>
<evidence type="ECO:0000256" key="2">
    <source>
        <dbReference type="ARBA" id="ARBA00022679"/>
    </source>
</evidence>
<dbReference type="Proteomes" id="UP000246702">
    <property type="component" value="Unassembled WGS sequence"/>
</dbReference>
<dbReference type="EMBL" id="MSFK01000018">
    <property type="protein sequence ID" value="PWY83841.1"/>
    <property type="molecule type" value="Genomic_DNA"/>
</dbReference>
<dbReference type="AlphaFoldDB" id="A0A317WDN5"/>